<keyword evidence="1" id="KW-1133">Transmembrane helix</keyword>
<evidence type="ECO:0000313" key="3">
    <source>
        <dbReference type="Proteomes" id="UP000074382"/>
    </source>
</evidence>
<proteinExistence type="predicted"/>
<name>A0A147KM93_THECS</name>
<dbReference type="OrthoDB" id="3431195at2"/>
<dbReference type="STRING" id="665004.AC529_01580"/>
<reference evidence="3" key="1">
    <citation type="journal article" date="2017" name="Acta Aliment.">
        <title>Plant polysaccharide degrading enzyme system of Thermpbifida cellulosilytica TB100 revealed by de novo genome project data.</title>
        <authorList>
            <person name="Toth A."/>
            <person name="Baka E."/>
            <person name="Luzics S."/>
            <person name="Bata-Vidacs I."/>
            <person name="Nagy I."/>
            <person name="Balint B."/>
            <person name="Herceg R."/>
            <person name="Olasz F."/>
            <person name="Wilk T."/>
            <person name="Nagy T."/>
            <person name="Kriszt B."/>
            <person name="Nagy I."/>
            <person name="Kukolya J."/>
        </authorList>
    </citation>
    <scope>NUCLEOTIDE SEQUENCE [LARGE SCALE GENOMIC DNA]</scope>
    <source>
        <strain evidence="3">TB100</strain>
    </source>
</reference>
<comment type="caution">
    <text evidence="2">The sequence shown here is derived from an EMBL/GenBank/DDBJ whole genome shotgun (WGS) entry which is preliminary data.</text>
</comment>
<keyword evidence="1" id="KW-0812">Transmembrane</keyword>
<protein>
    <submittedName>
        <fullName evidence="2">Uncharacterized protein</fullName>
    </submittedName>
</protein>
<accession>A0A147KM93</accession>
<dbReference type="EMBL" id="LGEM01000009">
    <property type="protein sequence ID" value="KUP98424.1"/>
    <property type="molecule type" value="Genomic_DNA"/>
</dbReference>
<dbReference type="AlphaFoldDB" id="A0A147KM93"/>
<dbReference type="Proteomes" id="UP000074382">
    <property type="component" value="Unassembled WGS sequence"/>
</dbReference>
<gene>
    <name evidence="2" type="ORF">AC529_01580</name>
</gene>
<evidence type="ECO:0000313" key="2">
    <source>
        <dbReference type="EMBL" id="KUP98424.1"/>
    </source>
</evidence>
<keyword evidence="3" id="KW-1185">Reference proteome</keyword>
<keyword evidence="1" id="KW-0472">Membrane</keyword>
<sequence length="70" mass="7630">MSLLLAALGSVLVTIALTNRLPRWSRRSSRGRLPRPYTVSARLTERGRATLTTLGGSMLIAAFFLTLSGR</sequence>
<dbReference type="RefSeq" id="WP_068758293.1">
    <property type="nucleotide sequence ID" value="NZ_KQ950185.1"/>
</dbReference>
<feature type="transmembrane region" description="Helical" evidence="1">
    <location>
        <begin position="49"/>
        <end position="67"/>
    </location>
</feature>
<organism evidence="2 3">
    <name type="scientific">Thermobifida cellulosilytica TB100</name>
    <dbReference type="NCBI Taxonomy" id="665004"/>
    <lineage>
        <taxon>Bacteria</taxon>
        <taxon>Bacillati</taxon>
        <taxon>Actinomycetota</taxon>
        <taxon>Actinomycetes</taxon>
        <taxon>Streptosporangiales</taxon>
        <taxon>Nocardiopsidaceae</taxon>
        <taxon>Thermobifida</taxon>
    </lineage>
</organism>
<evidence type="ECO:0000256" key="1">
    <source>
        <dbReference type="SAM" id="Phobius"/>
    </source>
</evidence>